<accession>A0A1V0S9I1</accession>
<gene>
    <name evidence="1" type="ORF">Catovirus_1_426</name>
</gene>
<dbReference type="EMBL" id="KY684083">
    <property type="protein sequence ID" value="ARF08376.1"/>
    <property type="molecule type" value="Genomic_DNA"/>
</dbReference>
<proteinExistence type="predicted"/>
<sequence length="65" mass="7651">MDSSSCLLLLPEKSYARLFQFNCSHYNGIYKWSILAVYFWIQKSHKLDCFNLIVLIVMVYINGVI</sequence>
<protein>
    <submittedName>
        <fullName evidence="1">Uncharacterized protein</fullName>
    </submittedName>
</protein>
<evidence type="ECO:0000313" key="1">
    <source>
        <dbReference type="EMBL" id="ARF08376.1"/>
    </source>
</evidence>
<name>A0A1V0S9I1_9VIRU</name>
<reference evidence="1" key="1">
    <citation type="journal article" date="2017" name="Science">
        <title>Giant viruses with an expanded complement of translation system components.</title>
        <authorList>
            <person name="Schulz F."/>
            <person name="Yutin N."/>
            <person name="Ivanova N.N."/>
            <person name="Ortega D.R."/>
            <person name="Lee T.K."/>
            <person name="Vierheilig J."/>
            <person name="Daims H."/>
            <person name="Horn M."/>
            <person name="Wagner M."/>
            <person name="Jensen G.J."/>
            <person name="Kyrpides N.C."/>
            <person name="Koonin E.V."/>
            <person name="Woyke T."/>
        </authorList>
    </citation>
    <scope>NUCLEOTIDE SEQUENCE</scope>
    <source>
        <strain evidence="1">CTV1</strain>
    </source>
</reference>
<organism evidence="1">
    <name type="scientific">Catovirus CTV1</name>
    <dbReference type="NCBI Taxonomy" id="1977631"/>
    <lineage>
        <taxon>Viruses</taxon>
        <taxon>Varidnaviria</taxon>
        <taxon>Bamfordvirae</taxon>
        <taxon>Nucleocytoviricota</taxon>
        <taxon>Megaviricetes</taxon>
        <taxon>Imitervirales</taxon>
        <taxon>Mimiviridae</taxon>
        <taxon>Klosneuvirinae</taxon>
        <taxon>Catovirus</taxon>
    </lineage>
</organism>